<protein>
    <submittedName>
        <fullName evidence="1">Uncharacterized protein</fullName>
    </submittedName>
</protein>
<evidence type="ECO:0000313" key="1">
    <source>
        <dbReference type="EMBL" id="MCL1127863.1"/>
    </source>
</evidence>
<organism evidence="1 2">
    <name type="scientific">Shewanella surugensis</name>
    <dbReference type="NCBI Taxonomy" id="212020"/>
    <lineage>
        <taxon>Bacteria</taxon>
        <taxon>Pseudomonadati</taxon>
        <taxon>Pseudomonadota</taxon>
        <taxon>Gammaproteobacteria</taxon>
        <taxon>Alteromonadales</taxon>
        <taxon>Shewanellaceae</taxon>
        <taxon>Shewanella</taxon>
    </lineage>
</organism>
<dbReference type="Proteomes" id="UP001203423">
    <property type="component" value="Unassembled WGS sequence"/>
</dbReference>
<evidence type="ECO:0000313" key="2">
    <source>
        <dbReference type="Proteomes" id="UP001203423"/>
    </source>
</evidence>
<reference evidence="1 2" key="1">
    <citation type="submission" date="2022-01" db="EMBL/GenBank/DDBJ databases">
        <title>Whole genome-based taxonomy of the Shewanellaceae.</title>
        <authorList>
            <person name="Martin-Rodriguez A.J."/>
        </authorList>
    </citation>
    <scope>NUCLEOTIDE SEQUENCE [LARGE SCALE GENOMIC DNA]</scope>
    <source>
        <strain evidence="1 2">DSM 17177</strain>
    </source>
</reference>
<proteinExistence type="predicted"/>
<dbReference type="RefSeq" id="WP_248943291.1">
    <property type="nucleotide sequence ID" value="NZ_JAKIKS010000234.1"/>
</dbReference>
<gene>
    <name evidence="1" type="ORF">L2764_26245</name>
</gene>
<comment type="caution">
    <text evidence="1">The sequence shown here is derived from an EMBL/GenBank/DDBJ whole genome shotgun (WGS) entry which is preliminary data.</text>
</comment>
<keyword evidence="2" id="KW-1185">Reference proteome</keyword>
<accession>A0ABT0LJJ4</accession>
<sequence length="94" mass="10559">MKEAGDSHQNEVYIPAGTPFRFQFNGVGITGIDSGKTSYQEGILYSWCRKMVSFTPEKNKHYEAVYDYVSTDEGQETCGVTLFELTADENRSVS</sequence>
<name>A0ABT0LJJ4_9GAMM</name>
<dbReference type="EMBL" id="JAKIKS010000234">
    <property type="protein sequence ID" value="MCL1127863.1"/>
    <property type="molecule type" value="Genomic_DNA"/>
</dbReference>